<dbReference type="SUPFAM" id="SSF57667">
    <property type="entry name" value="beta-beta-alpha zinc fingers"/>
    <property type="match status" value="2"/>
</dbReference>
<evidence type="ECO:0000313" key="13">
    <source>
        <dbReference type="Proteomes" id="UP001642483"/>
    </source>
</evidence>
<feature type="domain" description="C2H2-type" evidence="11">
    <location>
        <begin position="265"/>
        <end position="294"/>
    </location>
</feature>
<evidence type="ECO:0000256" key="6">
    <source>
        <dbReference type="ARBA" id="ARBA00022771"/>
    </source>
</evidence>
<dbReference type="PANTHER" id="PTHR45718">
    <property type="entry name" value="TRANSCRIPTIONAL ACTIVATOR CUBITUS INTERRUPTUS"/>
    <property type="match status" value="1"/>
</dbReference>
<evidence type="ECO:0000256" key="1">
    <source>
        <dbReference type="ARBA" id="ARBA00004123"/>
    </source>
</evidence>
<accession>A0ABP0H449</accession>
<evidence type="ECO:0000313" key="12">
    <source>
        <dbReference type="EMBL" id="CAK8697804.1"/>
    </source>
</evidence>
<evidence type="ECO:0000256" key="7">
    <source>
        <dbReference type="ARBA" id="ARBA00022833"/>
    </source>
</evidence>
<keyword evidence="9" id="KW-0539">Nucleus</keyword>
<protein>
    <recommendedName>
        <fullName evidence="11">C2H2-type domain-containing protein</fullName>
    </recommendedName>
</protein>
<dbReference type="InterPro" id="IPR036236">
    <property type="entry name" value="Znf_C2H2_sf"/>
</dbReference>
<proteinExistence type="inferred from homology"/>
<keyword evidence="3" id="KW-0217">Developmental protein</keyword>
<keyword evidence="5" id="KW-0677">Repeat</keyword>
<dbReference type="SMART" id="SM00355">
    <property type="entry name" value="ZnF_C2H2"/>
    <property type="match status" value="5"/>
</dbReference>
<dbReference type="Pfam" id="PF23561">
    <property type="entry name" value="zf-C2H2_15"/>
    <property type="match status" value="1"/>
</dbReference>
<sequence>MAFAGTLGYDAASGFPRSYHSCEIKQQPVSHEVLLPPTYSTYNGVSRHNSDQQHTFSITSSPTFFRQGAEVYASSPWQASSCNPNPASPYKYQYGELQLALHNSTSLNFNLPVGFPHHALQAGQPFFPYNAFQHPQSDLRQDLTCKWTRKRSVAFNTESSYSADNKLSNYQVEICNTVFHSMLELVTHVNRDHVGGPEQTDHTCYWQDCPRNHKPFKAKYKLVNHIRVHTGEKPFLCPYPGCGKVFARSENLKIHKRTHTGEKPFCCEFNGCNRRFANSSDRKKHTHVHTTDKPYLCKVYGCDKSYTHPSSLRKHMKLHEANGDISCSGELDIGPTGISLPLSLCAVKSVNTMHQVSAKSASSKDSCATPTNDICQANMSPFSSVSSTGETSSPSTSGCDESTVLPFFPNPSISTSEPVQESKYIVEEHFQELVPSEGAWSFGIATSDEQAACGYTSKPHFSTSSIDSYYCFQQQQCHFQTHSMPNHFACNVKPNTCNFTHLSSN</sequence>
<feature type="domain" description="C2H2-type" evidence="11">
    <location>
        <begin position="235"/>
        <end position="264"/>
    </location>
</feature>
<dbReference type="Proteomes" id="UP001642483">
    <property type="component" value="Unassembled WGS sequence"/>
</dbReference>
<evidence type="ECO:0000256" key="4">
    <source>
        <dbReference type="ARBA" id="ARBA00022723"/>
    </source>
</evidence>
<reference evidence="12 13" key="1">
    <citation type="submission" date="2024-02" db="EMBL/GenBank/DDBJ databases">
        <authorList>
            <person name="Daric V."/>
            <person name="Darras S."/>
        </authorList>
    </citation>
    <scope>NUCLEOTIDE SEQUENCE [LARGE SCALE GENOMIC DNA]</scope>
</reference>
<dbReference type="PROSITE" id="PS00028">
    <property type="entry name" value="ZINC_FINGER_C2H2_1"/>
    <property type="match status" value="3"/>
</dbReference>
<comment type="similarity">
    <text evidence="2">Belongs to the GLI C2H2-type zinc-finger protein family.</text>
</comment>
<dbReference type="EMBL" id="CAWYQH010000174">
    <property type="protein sequence ID" value="CAK8697804.1"/>
    <property type="molecule type" value="Genomic_DNA"/>
</dbReference>
<keyword evidence="13" id="KW-1185">Reference proteome</keyword>
<feature type="domain" description="C2H2-type" evidence="11">
    <location>
        <begin position="295"/>
        <end position="324"/>
    </location>
</feature>
<dbReference type="Pfam" id="PF00096">
    <property type="entry name" value="zf-C2H2"/>
    <property type="match status" value="2"/>
</dbReference>
<dbReference type="PANTHER" id="PTHR45718:SF4">
    <property type="entry name" value="TRANSCRIPTIONAL ACTIVATOR CUBITUS INTERRUPTUS"/>
    <property type="match status" value="1"/>
</dbReference>
<feature type="domain" description="C2H2-type" evidence="11">
    <location>
        <begin position="207"/>
        <end position="234"/>
    </location>
</feature>
<name>A0ABP0H449_CLALP</name>
<evidence type="ECO:0000259" key="11">
    <source>
        <dbReference type="PROSITE" id="PS50157"/>
    </source>
</evidence>
<evidence type="ECO:0000256" key="9">
    <source>
        <dbReference type="ARBA" id="ARBA00023242"/>
    </source>
</evidence>
<dbReference type="InterPro" id="IPR043359">
    <property type="entry name" value="GLI-like"/>
</dbReference>
<comment type="subcellular location">
    <subcellularLocation>
        <location evidence="1">Nucleus</location>
    </subcellularLocation>
</comment>
<dbReference type="Pfam" id="PF18366">
    <property type="entry name" value="zf_ZIC"/>
    <property type="match status" value="1"/>
</dbReference>
<evidence type="ECO:0000256" key="10">
    <source>
        <dbReference type="PROSITE-ProRule" id="PRU00042"/>
    </source>
</evidence>
<evidence type="ECO:0000256" key="2">
    <source>
        <dbReference type="ARBA" id="ARBA00010831"/>
    </source>
</evidence>
<dbReference type="InterPro" id="IPR013087">
    <property type="entry name" value="Znf_C2H2_type"/>
</dbReference>
<keyword evidence="7" id="KW-0862">Zinc</keyword>
<evidence type="ECO:0000256" key="3">
    <source>
        <dbReference type="ARBA" id="ARBA00022473"/>
    </source>
</evidence>
<dbReference type="PROSITE" id="PS50157">
    <property type="entry name" value="ZINC_FINGER_C2H2_2"/>
    <property type="match status" value="4"/>
</dbReference>
<evidence type="ECO:0000256" key="5">
    <source>
        <dbReference type="ARBA" id="ARBA00022737"/>
    </source>
</evidence>
<evidence type="ECO:0000256" key="8">
    <source>
        <dbReference type="ARBA" id="ARBA00023125"/>
    </source>
</evidence>
<gene>
    <name evidence="12" type="ORF">CVLEPA_LOCUS31304</name>
</gene>
<dbReference type="Gene3D" id="3.30.160.60">
    <property type="entry name" value="Classic Zinc Finger"/>
    <property type="match status" value="4"/>
</dbReference>
<dbReference type="InterPro" id="IPR041643">
    <property type="entry name" value="Znf_ZIC"/>
</dbReference>
<dbReference type="InterPro" id="IPR056436">
    <property type="entry name" value="Znf-C2H2_ZIC1-5/GLI1-3-like"/>
</dbReference>
<keyword evidence="4" id="KW-0479">Metal-binding</keyword>
<organism evidence="12 13">
    <name type="scientific">Clavelina lepadiformis</name>
    <name type="common">Light-bulb sea squirt</name>
    <name type="synonym">Ascidia lepadiformis</name>
    <dbReference type="NCBI Taxonomy" id="159417"/>
    <lineage>
        <taxon>Eukaryota</taxon>
        <taxon>Metazoa</taxon>
        <taxon>Chordata</taxon>
        <taxon>Tunicata</taxon>
        <taxon>Ascidiacea</taxon>
        <taxon>Aplousobranchia</taxon>
        <taxon>Clavelinidae</taxon>
        <taxon>Clavelina</taxon>
    </lineage>
</organism>
<keyword evidence="8" id="KW-0238">DNA-binding</keyword>
<keyword evidence="6 10" id="KW-0863">Zinc-finger</keyword>
<comment type="caution">
    <text evidence="12">The sequence shown here is derived from an EMBL/GenBank/DDBJ whole genome shotgun (WGS) entry which is preliminary data.</text>
</comment>